<reference evidence="2 3" key="1">
    <citation type="journal article" date="2019" name="Environ. Microbiol.">
        <title>At the nexus of three kingdoms: the genome of the mycorrhizal fungus Gigaspora margarita provides insights into plant, endobacterial and fungal interactions.</title>
        <authorList>
            <person name="Venice F."/>
            <person name="Ghignone S."/>
            <person name="Salvioli di Fossalunga A."/>
            <person name="Amselem J."/>
            <person name="Novero M."/>
            <person name="Xianan X."/>
            <person name="Sedzielewska Toro K."/>
            <person name="Morin E."/>
            <person name="Lipzen A."/>
            <person name="Grigoriev I.V."/>
            <person name="Henrissat B."/>
            <person name="Martin F.M."/>
            <person name="Bonfante P."/>
        </authorList>
    </citation>
    <scope>NUCLEOTIDE SEQUENCE [LARGE SCALE GENOMIC DNA]</scope>
    <source>
        <strain evidence="2 3">BEG34</strain>
    </source>
</reference>
<dbReference type="EMBL" id="WTPW01003923">
    <property type="protein sequence ID" value="KAF0333047.1"/>
    <property type="molecule type" value="Genomic_DNA"/>
</dbReference>
<evidence type="ECO:0000313" key="3">
    <source>
        <dbReference type="Proteomes" id="UP000439903"/>
    </source>
</evidence>
<protein>
    <submittedName>
        <fullName evidence="2">Uncharacterized protein</fullName>
    </submittedName>
</protein>
<feature type="compositionally biased region" description="Basic and acidic residues" evidence="1">
    <location>
        <begin position="60"/>
        <end position="72"/>
    </location>
</feature>
<name>A0A8H3WWP7_GIGMA</name>
<keyword evidence="3" id="KW-1185">Reference proteome</keyword>
<organism evidence="2 3">
    <name type="scientific">Gigaspora margarita</name>
    <dbReference type="NCBI Taxonomy" id="4874"/>
    <lineage>
        <taxon>Eukaryota</taxon>
        <taxon>Fungi</taxon>
        <taxon>Fungi incertae sedis</taxon>
        <taxon>Mucoromycota</taxon>
        <taxon>Glomeromycotina</taxon>
        <taxon>Glomeromycetes</taxon>
        <taxon>Diversisporales</taxon>
        <taxon>Gigasporaceae</taxon>
        <taxon>Gigaspora</taxon>
    </lineage>
</organism>
<proteinExistence type="predicted"/>
<comment type="caution">
    <text evidence="2">The sequence shown here is derived from an EMBL/GenBank/DDBJ whole genome shotgun (WGS) entry which is preliminary data.</text>
</comment>
<dbReference type="OrthoDB" id="2491616at2759"/>
<dbReference type="AlphaFoldDB" id="A0A8H3WWP7"/>
<dbReference type="Proteomes" id="UP000439903">
    <property type="component" value="Unassembled WGS sequence"/>
</dbReference>
<sequence length="183" mass="21362">MGYKFEDEDVMDLAEQLRRTTFKAGNERPANQGEQKLNKAHKEKVHKEINKTLDSILPPKNDKGKTKEETKPNKQIMGQTTKSKLTRLDKAILAGQIVKDEKIEEKFRDLRERIEKLDRHYAYATGLTENEVEKLLKEKYKVDTSVGKKAELSEGRKEYFYNYLSELEKTNDATLYEFKVLNS</sequence>
<gene>
    <name evidence="2" type="ORF">F8M41_017268</name>
</gene>
<evidence type="ECO:0000313" key="2">
    <source>
        <dbReference type="EMBL" id="KAF0333047.1"/>
    </source>
</evidence>
<accession>A0A8H3WWP7</accession>
<evidence type="ECO:0000256" key="1">
    <source>
        <dbReference type="SAM" id="MobiDB-lite"/>
    </source>
</evidence>
<feature type="region of interest" description="Disordered" evidence="1">
    <location>
        <begin position="22"/>
        <end position="79"/>
    </location>
</feature>